<dbReference type="Pfam" id="PF12697">
    <property type="entry name" value="Abhydrolase_6"/>
    <property type="match status" value="1"/>
</dbReference>
<accession>A0A226X678</accession>
<evidence type="ECO:0000313" key="2">
    <source>
        <dbReference type="EMBL" id="OXC78931.1"/>
    </source>
</evidence>
<organism evidence="2 3">
    <name type="scientific">Caballeronia sordidicola</name>
    <name type="common">Burkholderia sordidicola</name>
    <dbReference type="NCBI Taxonomy" id="196367"/>
    <lineage>
        <taxon>Bacteria</taxon>
        <taxon>Pseudomonadati</taxon>
        <taxon>Pseudomonadota</taxon>
        <taxon>Betaproteobacteria</taxon>
        <taxon>Burkholderiales</taxon>
        <taxon>Burkholderiaceae</taxon>
        <taxon>Caballeronia</taxon>
    </lineage>
</organism>
<proteinExistence type="predicted"/>
<feature type="domain" description="AB hydrolase-1" evidence="1">
    <location>
        <begin position="174"/>
        <end position="371"/>
    </location>
</feature>
<dbReference type="AlphaFoldDB" id="A0A226X678"/>
<name>A0A226X678_CABSO</name>
<dbReference type="SUPFAM" id="SSF53474">
    <property type="entry name" value="alpha/beta-Hydrolases"/>
    <property type="match status" value="1"/>
</dbReference>
<dbReference type="Gene3D" id="3.40.50.1820">
    <property type="entry name" value="alpha/beta hydrolase"/>
    <property type="match status" value="1"/>
</dbReference>
<dbReference type="EMBL" id="MTHB01000049">
    <property type="protein sequence ID" value="OXC78931.1"/>
    <property type="molecule type" value="Genomic_DNA"/>
</dbReference>
<dbReference type="PANTHER" id="PTHR11440">
    <property type="entry name" value="LECITHIN-CHOLESTEROL ACYLTRANSFERASE-RELATED"/>
    <property type="match status" value="1"/>
</dbReference>
<evidence type="ECO:0000259" key="1">
    <source>
        <dbReference type="Pfam" id="PF12697"/>
    </source>
</evidence>
<gene>
    <name evidence="2" type="ORF">BSU04_09760</name>
</gene>
<reference evidence="3" key="1">
    <citation type="submission" date="2017-01" db="EMBL/GenBank/DDBJ databases">
        <title>Genome Analysis of Deinococcus marmoris KOPRI26562.</title>
        <authorList>
            <person name="Kim J.H."/>
            <person name="Oh H.-M."/>
        </authorList>
    </citation>
    <scope>NUCLEOTIDE SEQUENCE [LARGE SCALE GENOMIC DNA]</scope>
    <source>
        <strain evidence="3">PAMC 26633</strain>
    </source>
</reference>
<dbReference type="Proteomes" id="UP000214720">
    <property type="component" value="Unassembled WGS sequence"/>
</dbReference>
<protein>
    <recommendedName>
        <fullName evidence="1">AB hydrolase-1 domain-containing protein</fullName>
    </recommendedName>
</protein>
<evidence type="ECO:0000313" key="3">
    <source>
        <dbReference type="Proteomes" id="UP000214720"/>
    </source>
</evidence>
<dbReference type="InterPro" id="IPR000073">
    <property type="entry name" value="AB_hydrolase_1"/>
</dbReference>
<dbReference type="InterPro" id="IPR029058">
    <property type="entry name" value="AB_hydrolase_fold"/>
</dbReference>
<comment type="caution">
    <text evidence="2">The sequence shown here is derived from an EMBL/GenBank/DDBJ whole genome shotgun (WGS) entry which is preliminary data.</text>
</comment>
<sequence length="499" mass="55056">MCYMIPKRIIPVIFVPGIMGPNLKSMATDENKQKSVWSVDSKWSIGTQWGGKGPAQRKQFLDPAKTEVDGAGSIAKGTKKSEAELRRRGWGEVAAMSYGSFLVWLENALNDADASTDYGITGLRAELMKKLVAEAPGVEPLTYDEVALSYKYQFPVHAVGYNWLQSNEDSAQRLSDRIEQFMEHYRSEFGYMCDKVILVTHSMGGLVARHYSEVLGGHPNVLGIVHGVMPATGAAMAYKRVKAGTEGIAGPVLGADAAEVTAVFAQAPGALQLLPGPDYGMHWLTVRDFDSSTSVPVQDPYEEVYLQRGVWWGLIEDRLLNPLDKGKLTTEADWKDFKRLINESVRKFHTDISGKYHMNTYVFYGDDAAHKTWGNVMWKRTRRQSYGSVPIPEPTLGKPLSAKATWNPGLGQQVISTDGGKASDGALFVLQDADERGDGTVPVRSGKAPAGQRGVQVCVPYSSIEHEGAYKDEQSRRFALWAITKIAYRVKQTSMAYKT</sequence>